<sequence length="163" mass="19478">MASTSLHLFESLSTELVILIVKRRLHGQLYHSTYMDDESTCRVFHEYFHSIGELRSLIQKRRGGISMRQGLMYIANMKKNMPVIVRRCRHYLRWILNRMWVQEPNLLGVRPIFCTVHQPQQNARRIGWPRGSDDEDDIRCELCIYDLELDYLVKFLPHTTVWE</sequence>
<gene>
    <name evidence="1" type="ORF">EJD97_023869</name>
</gene>
<comment type="caution">
    <text evidence="1">The sequence shown here is derived from an EMBL/GenBank/DDBJ whole genome shotgun (WGS) entry which is preliminary data.</text>
</comment>
<dbReference type="EMBL" id="RXGB01000791">
    <property type="protein sequence ID" value="TMX01703.1"/>
    <property type="molecule type" value="Genomic_DNA"/>
</dbReference>
<evidence type="ECO:0000313" key="1">
    <source>
        <dbReference type="EMBL" id="TMX01703.1"/>
    </source>
</evidence>
<proteinExistence type="predicted"/>
<name>A0A6N2C253_SOLCI</name>
<protein>
    <submittedName>
        <fullName evidence="1">Uncharacterized protein</fullName>
    </submittedName>
</protein>
<reference evidence="1" key="1">
    <citation type="submission" date="2019-05" db="EMBL/GenBank/DDBJ databases">
        <title>The de novo reference genome and transcriptome assemblies of the wild tomato species Solanum chilense.</title>
        <authorList>
            <person name="Stam R."/>
            <person name="Nosenko T."/>
            <person name="Hoerger A.C."/>
            <person name="Stephan W."/>
            <person name="Seidel M.A."/>
            <person name="Kuhn J.M.M."/>
            <person name="Haberer G."/>
            <person name="Tellier A."/>
        </authorList>
    </citation>
    <scope>NUCLEOTIDE SEQUENCE</scope>
    <source>
        <tissue evidence="1">Mature leaves</tissue>
    </source>
</reference>
<organism evidence="1">
    <name type="scientific">Solanum chilense</name>
    <name type="common">Tomato</name>
    <name type="synonym">Lycopersicon chilense</name>
    <dbReference type="NCBI Taxonomy" id="4083"/>
    <lineage>
        <taxon>Eukaryota</taxon>
        <taxon>Viridiplantae</taxon>
        <taxon>Streptophyta</taxon>
        <taxon>Embryophyta</taxon>
        <taxon>Tracheophyta</taxon>
        <taxon>Spermatophyta</taxon>
        <taxon>Magnoliopsida</taxon>
        <taxon>eudicotyledons</taxon>
        <taxon>Gunneridae</taxon>
        <taxon>Pentapetalae</taxon>
        <taxon>asterids</taxon>
        <taxon>lamiids</taxon>
        <taxon>Solanales</taxon>
        <taxon>Solanaceae</taxon>
        <taxon>Solanoideae</taxon>
        <taxon>Solaneae</taxon>
        <taxon>Solanum</taxon>
        <taxon>Solanum subgen. Lycopersicon</taxon>
    </lineage>
</organism>
<dbReference type="AlphaFoldDB" id="A0A6N2C253"/>
<accession>A0A6N2C253</accession>